<feature type="domain" description="J" evidence="2">
    <location>
        <begin position="5"/>
        <end position="66"/>
    </location>
</feature>
<dbReference type="SUPFAM" id="SSF46565">
    <property type="entry name" value="Chaperone J-domain"/>
    <property type="match status" value="1"/>
</dbReference>
<sequence>MAQRSYYDILGVSKSATDQDIRRAFRKLAAKYHPDAGGDEKKFKEISEAYTTLSDKNKRREYDQMLQFGGIGGSGFGSYASGGRGSSYTYAANMGNWNDVFTNIRNGNGAFSDFDFSSIFGNAAGSQGYTQRSTKGRDLTLSLTLSAQQAYNGCTQRVRFTIPSTKETQTLEVKVPAGAQNGGKLRYRGRGEYGIGTGERGDLVITTSVSDDPLFHRDGADVHMELPISIYEAILGAHIDIPTPDGAELRLKIPAGTQDGKTFRFKDLGACVPKKKGARGSLFVSVRVKIPTYLSAKERETFERLRDNDMQDYRKDVREHGDAWKKR</sequence>
<proteinExistence type="predicted"/>
<dbReference type="InterPro" id="IPR002939">
    <property type="entry name" value="DnaJ_C"/>
</dbReference>
<dbReference type="AlphaFoldDB" id="F1T6P8"/>
<keyword evidence="1" id="KW-0143">Chaperone</keyword>
<dbReference type="Proteomes" id="UP000005947">
    <property type="component" value="Unassembled WGS sequence"/>
</dbReference>
<name>F1T6P8_9ACTN</name>
<dbReference type="eggNOG" id="COG0484">
    <property type="taxonomic scope" value="Bacteria"/>
</dbReference>
<dbReference type="InterPro" id="IPR036869">
    <property type="entry name" value="J_dom_sf"/>
</dbReference>
<dbReference type="InterPro" id="IPR008971">
    <property type="entry name" value="HSP40/DnaJ_pept-bd"/>
</dbReference>
<dbReference type="Gene3D" id="2.60.260.20">
    <property type="entry name" value="Urease metallochaperone UreE, N-terminal domain"/>
    <property type="match status" value="2"/>
</dbReference>
<dbReference type="GO" id="GO:0042026">
    <property type="term" value="P:protein refolding"/>
    <property type="evidence" value="ECO:0007669"/>
    <property type="project" value="TreeGrafter"/>
</dbReference>
<dbReference type="Gene3D" id="1.10.287.110">
    <property type="entry name" value="DnaJ domain"/>
    <property type="match status" value="1"/>
</dbReference>
<dbReference type="PRINTS" id="PR00625">
    <property type="entry name" value="JDOMAIN"/>
</dbReference>
<dbReference type="Pfam" id="PF01556">
    <property type="entry name" value="DnaJ_C"/>
    <property type="match status" value="1"/>
</dbReference>
<keyword evidence="4" id="KW-1185">Reference proteome</keyword>
<evidence type="ECO:0000313" key="3">
    <source>
        <dbReference type="EMBL" id="EGF22773.1"/>
    </source>
</evidence>
<dbReference type="CDD" id="cd10747">
    <property type="entry name" value="DnaJ_C"/>
    <property type="match status" value="1"/>
</dbReference>
<dbReference type="GO" id="GO:0051082">
    <property type="term" value="F:unfolded protein binding"/>
    <property type="evidence" value="ECO:0007669"/>
    <property type="project" value="InterPro"/>
</dbReference>
<dbReference type="FunFam" id="2.60.260.20:FF:000013">
    <property type="entry name" value="DnaJ subfamily B member 11"/>
    <property type="match status" value="1"/>
</dbReference>
<evidence type="ECO:0000259" key="2">
    <source>
        <dbReference type="PROSITE" id="PS50076"/>
    </source>
</evidence>
<dbReference type="GeneID" id="93210742"/>
<comment type="caution">
    <text evidence="3">The sequence shown here is derived from an EMBL/GenBank/DDBJ whole genome shotgun (WGS) entry which is preliminary data.</text>
</comment>
<protein>
    <submittedName>
        <fullName evidence="3">DnaJ domain protein</fullName>
    </submittedName>
</protein>
<dbReference type="PANTHER" id="PTHR43096:SF52">
    <property type="entry name" value="DNAJ HOMOLOG 1, MITOCHONDRIAL-RELATED"/>
    <property type="match status" value="1"/>
</dbReference>
<dbReference type="PROSITE" id="PS50076">
    <property type="entry name" value="DNAJ_2"/>
    <property type="match status" value="1"/>
</dbReference>
<dbReference type="CDD" id="cd06257">
    <property type="entry name" value="DnaJ"/>
    <property type="match status" value="1"/>
</dbReference>
<dbReference type="EMBL" id="ACGK02000004">
    <property type="protein sequence ID" value="EGF22773.1"/>
    <property type="molecule type" value="Genomic_DNA"/>
</dbReference>
<gene>
    <name evidence="3" type="ORF">HMPREF0091_11099</name>
</gene>
<dbReference type="GO" id="GO:0005737">
    <property type="term" value="C:cytoplasm"/>
    <property type="evidence" value="ECO:0007669"/>
    <property type="project" value="TreeGrafter"/>
</dbReference>
<dbReference type="OrthoDB" id="9779889at2"/>
<evidence type="ECO:0000256" key="1">
    <source>
        <dbReference type="ARBA" id="ARBA00023186"/>
    </source>
</evidence>
<organism evidence="3 4">
    <name type="scientific">Fannyhessea vaginae DSM 15829</name>
    <dbReference type="NCBI Taxonomy" id="525256"/>
    <lineage>
        <taxon>Bacteria</taxon>
        <taxon>Bacillati</taxon>
        <taxon>Actinomycetota</taxon>
        <taxon>Coriobacteriia</taxon>
        <taxon>Coriobacteriales</taxon>
        <taxon>Atopobiaceae</taxon>
        <taxon>Fannyhessea</taxon>
    </lineage>
</organism>
<dbReference type="RefSeq" id="WP_006303306.1">
    <property type="nucleotide sequence ID" value="NZ_ACGK02000004.1"/>
</dbReference>
<reference evidence="3 4" key="1">
    <citation type="submission" date="2011-02" db="EMBL/GenBank/DDBJ databases">
        <authorList>
            <person name="Muzny D."/>
            <person name="Qin X."/>
            <person name="Buhay C."/>
            <person name="Dugan-Rocha S."/>
            <person name="Ding Y."/>
            <person name="Chen G."/>
            <person name="Hawes A."/>
            <person name="Holder M."/>
            <person name="Jhangiani S."/>
            <person name="Johnson A."/>
            <person name="Khan Z."/>
            <person name="Li Z."/>
            <person name="Liu W."/>
            <person name="Liu X."/>
            <person name="Perez L."/>
            <person name="Shen H."/>
            <person name="Wang Q."/>
            <person name="Watt J."/>
            <person name="Xi L."/>
            <person name="Xin Y."/>
            <person name="Zhou J."/>
            <person name="Deng J."/>
            <person name="Jiang H."/>
            <person name="Liu Y."/>
            <person name="Qu J."/>
            <person name="Song X.-Z."/>
            <person name="Zhang L."/>
            <person name="Villasana D."/>
            <person name="Johnson A."/>
            <person name="Liu J."/>
            <person name="Liyanage D."/>
            <person name="Lorensuhewa L."/>
            <person name="Robinson T."/>
            <person name="Song A."/>
            <person name="Song B.-B."/>
            <person name="Dinh H."/>
            <person name="Thornton R."/>
            <person name="Coyle M."/>
            <person name="Francisco L."/>
            <person name="Jackson L."/>
            <person name="Javaid M."/>
            <person name="Korchina V."/>
            <person name="Kovar C."/>
            <person name="Mata R."/>
            <person name="Mathew T."/>
            <person name="Ngo R."/>
            <person name="Nguyen L."/>
            <person name="Nguyen N."/>
            <person name="Okwuonu G."/>
            <person name="Ongeri F."/>
            <person name="Pham C."/>
            <person name="Simmons D."/>
            <person name="Wilczek-Boney K."/>
            <person name="Hale W."/>
            <person name="Jakkamsetti A."/>
            <person name="Pham P."/>
            <person name="Ruth R."/>
            <person name="San Lucas F."/>
            <person name="Warren J."/>
            <person name="Zhang J."/>
            <person name="Zhao Z."/>
            <person name="Zhou C."/>
            <person name="Zhu D."/>
            <person name="Lee S."/>
            <person name="Bess C."/>
            <person name="Blankenburg K."/>
            <person name="Forbes L."/>
            <person name="Fu Q."/>
            <person name="Gubbala S."/>
            <person name="Hirani K."/>
            <person name="Jayaseelan J.C."/>
            <person name="Lara F."/>
            <person name="Munidasa M."/>
            <person name="Palculict T."/>
            <person name="Patil S."/>
            <person name="Pu L.-L."/>
            <person name="Saada N."/>
            <person name="Tang L."/>
            <person name="Weissenberger G."/>
            <person name="Zhu Y."/>
            <person name="Hemphill L."/>
            <person name="Shang Y."/>
            <person name="Youmans B."/>
            <person name="Ayvaz T."/>
            <person name="Ross M."/>
            <person name="Santibanez J."/>
            <person name="Aqrawi P."/>
            <person name="Gross S."/>
            <person name="Joshi V."/>
            <person name="Fowler G."/>
            <person name="Nazareth L."/>
            <person name="Reid J."/>
            <person name="Worley K."/>
            <person name="Petrosino J."/>
            <person name="Highlander S."/>
            <person name="Gibbs R."/>
        </authorList>
    </citation>
    <scope>NUCLEOTIDE SEQUENCE [LARGE SCALE GENOMIC DNA]</scope>
    <source>
        <strain evidence="3 4">DSM 15829</strain>
    </source>
</reference>
<accession>F1T6P8</accession>
<dbReference type="Pfam" id="PF00226">
    <property type="entry name" value="DnaJ"/>
    <property type="match status" value="1"/>
</dbReference>
<dbReference type="PANTHER" id="PTHR43096">
    <property type="entry name" value="DNAJ HOMOLOG 1, MITOCHONDRIAL-RELATED"/>
    <property type="match status" value="1"/>
</dbReference>
<dbReference type="SUPFAM" id="SSF49493">
    <property type="entry name" value="HSP40/DnaJ peptide-binding domain"/>
    <property type="match status" value="2"/>
</dbReference>
<dbReference type="SMART" id="SM00271">
    <property type="entry name" value="DnaJ"/>
    <property type="match status" value="1"/>
</dbReference>
<dbReference type="InterPro" id="IPR001623">
    <property type="entry name" value="DnaJ_domain"/>
</dbReference>
<evidence type="ECO:0000313" key="4">
    <source>
        <dbReference type="Proteomes" id="UP000005947"/>
    </source>
</evidence>